<keyword evidence="5 15" id="KW-0808">Transferase</keyword>
<proteinExistence type="inferred from homology"/>
<dbReference type="InterPro" id="IPR008279">
    <property type="entry name" value="PEP-util_enz_mobile_dom"/>
</dbReference>
<accession>A0ABV6JBF3</accession>
<evidence type="ECO:0000256" key="8">
    <source>
        <dbReference type="ARBA" id="ARBA00022777"/>
    </source>
</evidence>
<dbReference type="InterPro" id="IPR002192">
    <property type="entry name" value="PPDK_AMP/ATP-bd"/>
</dbReference>
<dbReference type="PANTHER" id="PTHR22931:SF9">
    <property type="entry name" value="PYRUVATE, PHOSPHATE DIKINASE 1, CHLOROPLASTIC"/>
    <property type="match status" value="1"/>
</dbReference>
<dbReference type="InterPro" id="IPR000121">
    <property type="entry name" value="PEP_util_C"/>
</dbReference>
<evidence type="ECO:0000256" key="1">
    <source>
        <dbReference type="ARBA" id="ARBA00001946"/>
    </source>
</evidence>
<dbReference type="InterPro" id="IPR015813">
    <property type="entry name" value="Pyrv/PenolPyrv_kinase-like_dom"/>
</dbReference>
<comment type="catalytic activity">
    <reaction evidence="11">
        <text>pyruvate + phosphate + ATP = phosphoenolpyruvate + AMP + diphosphate + H(+)</text>
        <dbReference type="Rhea" id="RHEA:10756"/>
        <dbReference type="ChEBI" id="CHEBI:15361"/>
        <dbReference type="ChEBI" id="CHEBI:15378"/>
        <dbReference type="ChEBI" id="CHEBI:30616"/>
        <dbReference type="ChEBI" id="CHEBI:33019"/>
        <dbReference type="ChEBI" id="CHEBI:43474"/>
        <dbReference type="ChEBI" id="CHEBI:58702"/>
        <dbReference type="ChEBI" id="CHEBI:456215"/>
        <dbReference type="EC" id="2.7.9.1"/>
    </reaction>
</comment>
<evidence type="ECO:0000256" key="4">
    <source>
        <dbReference type="ARBA" id="ARBA00020138"/>
    </source>
</evidence>
<dbReference type="Gene3D" id="3.30.470.20">
    <property type="entry name" value="ATP-grasp fold, B domain"/>
    <property type="match status" value="1"/>
</dbReference>
<dbReference type="InterPro" id="IPR040442">
    <property type="entry name" value="Pyrv_kinase-like_dom_sf"/>
</dbReference>
<evidence type="ECO:0000256" key="7">
    <source>
        <dbReference type="ARBA" id="ARBA00022741"/>
    </source>
</evidence>
<dbReference type="Proteomes" id="UP001589818">
    <property type="component" value="Unassembled WGS sequence"/>
</dbReference>
<dbReference type="Pfam" id="PF02896">
    <property type="entry name" value="PEP-utilizers_C"/>
    <property type="match status" value="1"/>
</dbReference>
<dbReference type="NCBIfam" id="NF004531">
    <property type="entry name" value="PRK05878.1"/>
    <property type="match status" value="1"/>
</dbReference>
<evidence type="ECO:0000256" key="3">
    <source>
        <dbReference type="ARBA" id="ARBA00011994"/>
    </source>
</evidence>
<dbReference type="NCBIfam" id="TIGR01828">
    <property type="entry name" value="pyru_phos_dikin"/>
    <property type="match status" value="1"/>
</dbReference>
<dbReference type="SUPFAM" id="SSF51621">
    <property type="entry name" value="Phosphoenolpyruvate/pyruvate domain"/>
    <property type="match status" value="1"/>
</dbReference>
<evidence type="ECO:0000256" key="10">
    <source>
        <dbReference type="ARBA" id="ARBA00022842"/>
    </source>
</evidence>
<dbReference type="GO" id="GO:0050242">
    <property type="term" value="F:pyruvate, phosphate dikinase activity"/>
    <property type="evidence" value="ECO:0007669"/>
    <property type="project" value="UniProtKB-EC"/>
</dbReference>
<evidence type="ECO:0000313" key="15">
    <source>
        <dbReference type="EMBL" id="MFC0392857.1"/>
    </source>
</evidence>
<dbReference type="Gene3D" id="3.50.30.10">
    <property type="entry name" value="Phosphohistidine domain"/>
    <property type="match status" value="1"/>
</dbReference>
<keyword evidence="8" id="KW-0418">Kinase</keyword>
<dbReference type="PANTHER" id="PTHR22931">
    <property type="entry name" value="PHOSPHOENOLPYRUVATE DIKINASE-RELATED"/>
    <property type="match status" value="1"/>
</dbReference>
<feature type="domain" description="PEP-utilising enzyme C-terminal" evidence="14">
    <location>
        <begin position="522"/>
        <end position="880"/>
    </location>
</feature>
<dbReference type="InterPro" id="IPR010121">
    <property type="entry name" value="Pyruvate_phosphate_dikinase"/>
</dbReference>
<dbReference type="Pfam" id="PF01326">
    <property type="entry name" value="PPDK_N"/>
    <property type="match status" value="2"/>
</dbReference>
<evidence type="ECO:0000256" key="2">
    <source>
        <dbReference type="ARBA" id="ARBA00007837"/>
    </source>
</evidence>
<dbReference type="SUPFAM" id="SSF56059">
    <property type="entry name" value="Glutathione synthetase ATP-binding domain-like"/>
    <property type="match status" value="1"/>
</dbReference>
<dbReference type="InterPro" id="IPR036637">
    <property type="entry name" value="Phosphohistidine_dom_sf"/>
</dbReference>
<dbReference type="RefSeq" id="WP_204818722.1">
    <property type="nucleotide sequence ID" value="NZ_JANHOF010000005.1"/>
</dbReference>
<dbReference type="PROSITE" id="PS00742">
    <property type="entry name" value="PEP_ENZYMES_2"/>
    <property type="match status" value="1"/>
</dbReference>
<evidence type="ECO:0000313" key="16">
    <source>
        <dbReference type="Proteomes" id="UP001589818"/>
    </source>
</evidence>
<dbReference type="SUPFAM" id="SSF52009">
    <property type="entry name" value="Phosphohistidine domain"/>
    <property type="match status" value="1"/>
</dbReference>
<reference evidence="15 16" key="1">
    <citation type="submission" date="2024-09" db="EMBL/GenBank/DDBJ databases">
        <authorList>
            <person name="Sun Q."/>
            <person name="Mori K."/>
        </authorList>
    </citation>
    <scope>NUCLEOTIDE SEQUENCE [LARGE SCALE GENOMIC DNA]</scope>
    <source>
        <strain evidence="15 16">CCM 4839</strain>
    </source>
</reference>
<dbReference type="InterPro" id="IPR018274">
    <property type="entry name" value="PEP_util_AS"/>
</dbReference>
<dbReference type="InterPro" id="IPR013815">
    <property type="entry name" value="ATP_grasp_subdomain_1"/>
</dbReference>
<sequence length="896" mass="99167">MSGVPHKQVFAFQEGHAQMLHLLGGKGANLAEMVRLGLPVPPGFTVTTEACRDFYEQGGMTSEDLRAQISTALKQLEIEKGQHFGDSRNPLLVSVRSGSVTSMPGMMDTVLNLGLNDETVQGLANHTHNPRFAYDCYRRFIQMYGNVVLNIEAYHFERLLHELKQQEGTELDQSISVEGWKRLIASYKECILQKTKRVFPQDVNEQLFLAVEAVFRSWHNPRAQIYRRVHHIPDHQGTAVNIQSMVFGNMGDDSGTGVIFSRNPSNGENVLFGEYLVNAQGEDVVAGVRTPMPIATLASEMPAVYDHLFSVAKQLERHYKDMQDIEFTVENGKLYLLQTRNGKRNAQAALKIAVDLVSEGSISKEDSLRRIEVGHLDQLLHRGMDESKIKQVLATGLPASPGAATGQVVFDADTAVEWNRMGKPVILARQETTPEDIHGMIASEGVLTSRGGMTSHAAVVARGMGTPCICGCEGIQFTDQEKSMQIAGVVLKEGDWITLDGTTGRVIAGKVPLREAEMTPELTQMLAWADEIRTLQVYTNADNPKDAETARRFGAEGIGLCRTEHMFFAPERLPVVQQMILADNIDDRNRALKLLLPMQQADFEGIFRIMAGLPVTIRLLDPPLHEFLPNLEELLRQVSQLNDEDPETPAKKKELQVLIRKVRLLHETNPMLGQRGCRLGIVYPEIYDMQIEAVFRAADTCMEEGIDVRPELMVPLVGHAAELQLIRERIEDIAKRILGPEKSGLLAYKVGTMIEVPRAALTAKQIVEHADFFSFGTNDLTQMTFGYSRDDAEGKFLTRYIDQKLLPYNPFQVLDTDGVGQLIDLAVAGGRAVKPALKTGICGEHGGDKASILFCQRTGLNYVSCSPFRVPLARIAAAQARLEVGVAAERTPAAVL</sequence>
<dbReference type="Gene3D" id="1.10.189.10">
    <property type="entry name" value="Pyruvate Phosphate Dikinase, domain 2"/>
    <property type="match status" value="1"/>
</dbReference>
<feature type="domain" description="Pyruvate phosphate dikinase AMP/ATP-binding" evidence="13">
    <location>
        <begin position="62"/>
        <end position="296"/>
    </location>
</feature>
<name>A0ABV6JBF3_9BACL</name>
<evidence type="ECO:0000259" key="13">
    <source>
        <dbReference type="Pfam" id="PF01326"/>
    </source>
</evidence>
<evidence type="ECO:0000256" key="11">
    <source>
        <dbReference type="PIRNR" id="PIRNR000853"/>
    </source>
</evidence>
<evidence type="ECO:0000256" key="5">
    <source>
        <dbReference type="ARBA" id="ARBA00022679"/>
    </source>
</evidence>
<dbReference type="EMBL" id="JBHLVF010000023">
    <property type="protein sequence ID" value="MFC0392857.1"/>
    <property type="molecule type" value="Genomic_DNA"/>
</dbReference>
<evidence type="ECO:0000259" key="14">
    <source>
        <dbReference type="Pfam" id="PF02896"/>
    </source>
</evidence>
<dbReference type="Gene3D" id="3.20.20.60">
    <property type="entry name" value="Phosphoenolpyruvate-binding domains"/>
    <property type="match status" value="1"/>
</dbReference>
<gene>
    <name evidence="15" type="primary">ppdK</name>
    <name evidence="15" type="ORF">ACFFJ8_15910</name>
</gene>
<protein>
    <recommendedName>
        <fullName evidence="4 11">Pyruvate, phosphate dikinase</fullName>
        <ecNumber evidence="3 11">2.7.9.1</ecNumber>
    </recommendedName>
</protein>
<comment type="similarity">
    <text evidence="2 11">Belongs to the PEP-utilizing enzyme family.</text>
</comment>
<keyword evidence="16" id="KW-1185">Reference proteome</keyword>
<evidence type="ECO:0000256" key="9">
    <source>
        <dbReference type="ARBA" id="ARBA00022840"/>
    </source>
</evidence>
<keyword evidence="10" id="KW-0460">Magnesium</keyword>
<dbReference type="Gene3D" id="3.30.1490.20">
    <property type="entry name" value="ATP-grasp fold, A domain"/>
    <property type="match status" value="1"/>
</dbReference>
<comment type="caution">
    <text evidence="15">The sequence shown here is derived from an EMBL/GenBank/DDBJ whole genome shotgun (WGS) entry which is preliminary data.</text>
</comment>
<keyword evidence="6" id="KW-0479">Metal-binding</keyword>
<evidence type="ECO:0000259" key="12">
    <source>
        <dbReference type="Pfam" id="PF00391"/>
    </source>
</evidence>
<keyword evidence="9" id="KW-0067">ATP-binding</keyword>
<keyword evidence="15" id="KW-0670">Pyruvate</keyword>
<dbReference type="Pfam" id="PF00391">
    <property type="entry name" value="PEP-utilizers"/>
    <property type="match status" value="1"/>
</dbReference>
<feature type="domain" description="PEP-utilising enzyme mobile" evidence="12">
    <location>
        <begin position="423"/>
        <end position="504"/>
    </location>
</feature>
<evidence type="ECO:0000256" key="6">
    <source>
        <dbReference type="ARBA" id="ARBA00022723"/>
    </source>
</evidence>
<dbReference type="PROSITE" id="PS00370">
    <property type="entry name" value="PEP_ENZYMES_PHOS_SITE"/>
    <property type="match status" value="1"/>
</dbReference>
<dbReference type="InterPro" id="IPR023151">
    <property type="entry name" value="PEP_util_CS"/>
</dbReference>
<feature type="domain" description="Pyruvate phosphate dikinase AMP/ATP-binding" evidence="13">
    <location>
        <begin position="307"/>
        <end position="355"/>
    </location>
</feature>
<keyword evidence="7" id="KW-0547">Nucleotide-binding</keyword>
<dbReference type="Gene3D" id="1.20.80.30">
    <property type="match status" value="1"/>
</dbReference>
<dbReference type="PIRSF" id="PIRSF000853">
    <property type="entry name" value="PPDK"/>
    <property type="match status" value="1"/>
</dbReference>
<organism evidence="15 16">
    <name type="scientific">Paenibacillus mendelii</name>
    <dbReference type="NCBI Taxonomy" id="206163"/>
    <lineage>
        <taxon>Bacteria</taxon>
        <taxon>Bacillati</taxon>
        <taxon>Bacillota</taxon>
        <taxon>Bacilli</taxon>
        <taxon>Bacillales</taxon>
        <taxon>Paenibacillaceae</taxon>
        <taxon>Paenibacillus</taxon>
    </lineage>
</organism>
<comment type="cofactor">
    <cofactor evidence="1 11">
        <name>Mg(2+)</name>
        <dbReference type="ChEBI" id="CHEBI:18420"/>
    </cofactor>
</comment>
<dbReference type="EC" id="2.7.9.1" evidence="3 11"/>